<comment type="caution">
    <text evidence="13">The sequence shown here is derived from an EMBL/GenBank/DDBJ whole genome shotgun (WGS) entry which is preliminary data.</text>
</comment>
<dbReference type="PANTHER" id="PTHR11562">
    <property type="entry name" value="CATION EFFLUX PROTEIN/ ZINC TRANSPORTER"/>
    <property type="match status" value="1"/>
</dbReference>
<keyword evidence="5" id="KW-0862">Zinc</keyword>
<sequence>MADPHDQPPPHRHDSAEDQAGECGHGHDHAHDDGHDHGHDHGHEGHGHGFGHHHVHAPASFGAAFAWGIALNLVYVVAEATWGVLSHALALMADAGHNLSDVLALAAAWMAQHLSRRAPSADFTYGLRRSSILAALGNAVALLLVTGGIVWEAILRLINPAPVPGTTIMVVAGIGILVNGITALLFARGGEDLNIRAAFLHMAADTLMTVAVVIAGAIILYTGWTRVDPIVSLVVSVTIVAGTWSLLRDSLDMALDRVPRTIDRAGVEAYLRTLPGVLDLHDLHIWPISTTDTALTVHLVRAACPVPPGEEDASEDSLLRDATEALRTRFRIGHPTFQIETLSYSARCVLADANTI</sequence>
<dbReference type="InterPro" id="IPR050681">
    <property type="entry name" value="CDF/SLC30A"/>
</dbReference>
<comment type="similarity">
    <text evidence="2">Belongs to the cation diffusion facilitator (CDF) transporter (TC 2.A.4) family. SLC30A subfamily.</text>
</comment>
<dbReference type="InterPro" id="IPR027469">
    <property type="entry name" value="Cation_efflux_TMD_sf"/>
</dbReference>
<dbReference type="InterPro" id="IPR058533">
    <property type="entry name" value="Cation_efflux_TM"/>
</dbReference>
<dbReference type="Gene3D" id="1.20.1510.10">
    <property type="entry name" value="Cation efflux protein transmembrane domain"/>
    <property type="match status" value="1"/>
</dbReference>
<evidence type="ECO:0000256" key="3">
    <source>
        <dbReference type="ARBA" id="ARBA00022448"/>
    </source>
</evidence>
<evidence type="ECO:0000259" key="11">
    <source>
        <dbReference type="Pfam" id="PF01545"/>
    </source>
</evidence>
<evidence type="ECO:0000259" key="12">
    <source>
        <dbReference type="Pfam" id="PF16916"/>
    </source>
</evidence>
<evidence type="ECO:0000256" key="4">
    <source>
        <dbReference type="ARBA" id="ARBA00022692"/>
    </source>
</evidence>
<dbReference type="Pfam" id="PF01545">
    <property type="entry name" value="Cation_efflux"/>
    <property type="match status" value="1"/>
</dbReference>
<dbReference type="GO" id="GO:0005886">
    <property type="term" value="C:plasma membrane"/>
    <property type="evidence" value="ECO:0007669"/>
    <property type="project" value="TreeGrafter"/>
</dbReference>
<organism evidence="13 14">
    <name type="scientific">Gluconacetobacter diazotrophicus</name>
    <name type="common">Acetobacter diazotrophicus</name>
    <dbReference type="NCBI Taxonomy" id="33996"/>
    <lineage>
        <taxon>Bacteria</taxon>
        <taxon>Pseudomonadati</taxon>
        <taxon>Pseudomonadota</taxon>
        <taxon>Alphaproteobacteria</taxon>
        <taxon>Acetobacterales</taxon>
        <taxon>Acetobacteraceae</taxon>
        <taxon>Gluconacetobacter</taxon>
    </lineage>
</organism>
<evidence type="ECO:0000256" key="8">
    <source>
        <dbReference type="ARBA" id="ARBA00023136"/>
    </source>
</evidence>
<feature type="domain" description="Cation efflux protein cytoplasmic" evidence="12">
    <location>
        <begin position="260"/>
        <end position="340"/>
    </location>
</feature>
<evidence type="ECO:0000256" key="9">
    <source>
        <dbReference type="SAM" id="MobiDB-lite"/>
    </source>
</evidence>
<dbReference type="Proteomes" id="UP000550787">
    <property type="component" value="Unassembled WGS sequence"/>
</dbReference>
<dbReference type="InterPro" id="IPR027470">
    <property type="entry name" value="Cation_efflux_CTD"/>
</dbReference>
<evidence type="ECO:0000256" key="5">
    <source>
        <dbReference type="ARBA" id="ARBA00022906"/>
    </source>
</evidence>
<keyword evidence="7" id="KW-0406">Ion transport</keyword>
<reference evidence="13 14" key="1">
    <citation type="submission" date="2020-04" db="EMBL/GenBank/DDBJ databases">
        <title>Description of novel Gluconacetobacter.</title>
        <authorList>
            <person name="Sombolestani A."/>
        </authorList>
    </citation>
    <scope>NUCLEOTIDE SEQUENCE [LARGE SCALE GENOMIC DNA]</scope>
    <source>
        <strain evidence="13 14">LMG 7603</strain>
    </source>
</reference>
<feature type="region of interest" description="Disordered" evidence="9">
    <location>
        <begin position="1"/>
        <end position="51"/>
    </location>
</feature>
<evidence type="ECO:0000256" key="7">
    <source>
        <dbReference type="ARBA" id="ARBA00023065"/>
    </source>
</evidence>
<comment type="subcellular location">
    <subcellularLocation>
        <location evidence="1">Membrane</location>
        <topology evidence="1">Multi-pass membrane protein</topology>
    </subcellularLocation>
</comment>
<name>A0A7W4FEN4_GLUDI</name>
<keyword evidence="6 10" id="KW-1133">Transmembrane helix</keyword>
<protein>
    <submittedName>
        <fullName evidence="13">Cation transporter</fullName>
    </submittedName>
</protein>
<dbReference type="AlphaFoldDB" id="A0A7W4FEN4"/>
<accession>A0A7W4FEN4</accession>
<evidence type="ECO:0000256" key="1">
    <source>
        <dbReference type="ARBA" id="ARBA00004141"/>
    </source>
</evidence>
<evidence type="ECO:0000313" key="14">
    <source>
        <dbReference type="Proteomes" id="UP000550787"/>
    </source>
</evidence>
<feature type="domain" description="Cation efflux protein transmembrane" evidence="11">
    <location>
        <begin position="69"/>
        <end position="252"/>
    </location>
</feature>
<dbReference type="InterPro" id="IPR002524">
    <property type="entry name" value="Cation_efflux"/>
</dbReference>
<dbReference type="RefSeq" id="WP_012553235.1">
    <property type="nucleotide sequence ID" value="NZ_JABEQG010000012.1"/>
</dbReference>
<dbReference type="Pfam" id="PF16916">
    <property type="entry name" value="ZT_dimer"/>
    <property type="match status" value="1"/>
</dbReference>
<proteinExistence type="inferred from homology"/>
<keyword evidence="5" id="KW-0864">Zinc transport</keyword>
<dbReference type="PANTHER" id="PTHR11562:SF17">
    <property type="entry name" value="RE54080P-RELATED"/>
    <property type="match status" value="1"/>
</dbReference>
<evidence type="ECO:0000256" key="10">
    <source>
        <dbReference type="SAM" id="Phobius"/>
    </source>
</evidence>
<keyword evidence="4 10" id="KW-0812">Transmembrane</keyword>
<dbReference type="NCBIfam" id="TIGR01297">
    <property type="entry name" value="CDF"/>
    <property type="match status" value="1"/>
</dbReference>
<dbReference type="GO" id="GO:0005385">
    <property type="term" value="F:zinc ion transmembrane transporter activity"/>
    <property type="evidence" value="ECO:0007669"/>
    <property type="project" value="TreeGrafter"/>
</dbReference>
<feature type="transmembrane region" description="Helical" evidence="10">
    <location>
        <begin position="59"/>
        <end position="78"/>
    </location>
</feature>
<evidence type="ECO:0000256" key="6">
    <source>
        <dbReference type="ARBA" id="ARBA00022989"/>
    </source>
</evidence>
<feature type="transmembrane region" description="Helical" evidence="10">
    <location>
        <begin position="199"/>
        <end position="224"/>
    </location>
</feature>
<gene>
    <name evidence="13" type="ORF">HLH33_08470</name>
</gene>
<feature type="compositionally biased region" description="Basic and acidic residues" evidence="9">
    <location>
        <begin position="24"/>
        <end position="47"/>
    </location>
</feature>
<keyword evidence="8 10" id="KW-0472">Membrane</keyword>
<dbReference type="SUPFAM" id="SSF161111">
    <property type="entry name" value="Cation efflux protein transmembrane domain-like"/>
    <property type="match status" value="1"/>
</dbReference>
<keyword evidence="3" id="KW-0813">Transport</keyword>
<feature type="compositionally biased region" description="Basic and acidic residues" evidence="9">
    <location>
        <begin position="1"/>
        <end position="16"/>
    </location>
</feature>
<dbReference type="EMBL" id="JABEQG010000012">
    <property type="protein sequence ID" value="MBB2156343.1"/>
    <property type="molecule type" value="Genomic_DNA"/>
</dbReference>
<evidence type="ECO:0000256" key="2">
    <source>
        <dbReference type="ARBA" id="ARBA00008873"/>
    </source>
</evidence>
<feature type="transmembrane region" description="Helical" evidence="10">
    <location>
        <begin position="132"/>
        <end position="154"/>
    </location>
</feature>
<evidence type="ECO:0000313" key="13">
    <source>
        <dbReference type="EMBL" id="MBB2156343.1"/>
    </source>
</evidence>
<feature type="transmembrane region" description="Helical" evidence="10">
    <location>
        <begin position="230"/>
        <end position="247"/>
    </location>
</feature>
<feature type="transmembrane region" description="Helical" evidence="10">
    <location>
        <begin position="166"/>
        <end position="187"/>
    </location>
</feature>